<accession>A0A1B7N8X1</accession>
<dbReference type="OrthoDB" id="3270368at2759"/>
<keyword evidence="3" id="KW-1185">Reference proteome</keyword>
<dbReference type="AlphaFoldDB" id="A0A1B7N8X1"/>
<proteinExistence type="predicted"/>
<organism evidence="2 3">
    <name type="scientific">Rhizopogon vinicolor AM-OR11-026</name>
    <dbReference type="NCBI Taxonomy" id="1314800"/>
    <lineage>
        <taxon>Eukaryota</taxon>
        <taxon>Fungi</taxon>
        <taxon>Dikarya</taxon>
        <taxon>Basidiomycota</taxon>
        <taxon>Agaricomycotina</taxon>
        <taxon>Agaricomycetes</taxon>
        <taxon>Agaricomycetidae</taxon>
        <taxon>Boletales</taxon>
        <taxon>Suillineae</taxon>
        <taxon>Rhizopogonaceae</taxon>
        <taxon>Rhizopogon</taxon>
    </lineage>
</organism>
<dbReference type="InParanoid" id="A0A1B7N8X1"/>
<sequence length="74" mass="8664">MADTYARQFNSFIALEEEYSKYRATMTSHWEGLIKSSEELQDNLKKALQKHDRNTTAKTFPKSLIPPNSRFSKH</sequence>
<feature type="region of interest" description="Disordered" evidence="1">
    <location>
        <begin position="48"/>
        <end position="74"/>
    </location>
</feature>
<dbReference type="EMBL" id="KV448184">
    <property type="protein sequence ID" value="OAX41306.1"/>
    <property type="molecule type" value="Genomic_DNA"/>
</dbReference>
<protein>
    <submittedName>
        <fullName evidence="2">Uncharacterized protein</fullName>
    </submittedName>
</protein>
<reference evidence="2 3" key="1">
    <citation type="submission" date="2016-06" db="EMBL/GenBank/DDBJ databases">
        <title>Comparative genomics of the ectomycorrhizal sister species Rhizopogon vinicolor and Rhizopogon vesiculosus (Basidiomycota: Boletales) reveals a divergence of the mating type B locus.</title>
        <authorList>
            <consortium name="DOE Joint Genome Institute"/>
            <person name="Mujic A.B."/>
            <person name="Kuo A."/>
            <person name="Tritt A."/>
            <person name="Lipzen A."/>
            <person name="Chen C."/>
            <person name="Johnson J."/>
            <person name="Sharma A."/>
            <person name="Barry K."/>
            <person name="Grigoriev I.V."/>
            <person name="Spatafora J.W."/>
        </authorList>
    </citation>
    <scope>NUCLEOTIDE SEQUENCE [LARGE SCALE GENOMIC DNA]</scope>
    <source>
        <strain evidence="2 3">AM-OR11-026</strain>
    </source>
</reference>
<evidence type="ECO:0000313" key="3">
    <source>
        <dbReference type="Proteomes" id="UP000092154"/>
    </source>
</evidence>
<dbReference type="Proteomes" id="UP000092154">
    <property type="component" value="Unassembled WGS sequence"/>
</dbReference>
<gene>
    <name evidence="2" type="ORF">K503DRAFT_516464</name>
</gene>
<name>A0A1B7N8X1_9AGAM</name>
<evidence type="ECO:0000313" key="2">
    <source>
        <dbReference type="EMBL" id="OAX41306.1"/>
    </source>
</evidence>
<dbReference type="STRING" id="1314800.A0A1B7N8X1"/>
<evidence type="ECO:0000256" key="1">
    <source>
        <dbReference type="SAM" id="MobiDB-lite"/>
    </source>
</evidence>